<feature type="region of interest" description="Disordered" evidence="1">
    <location>
        <begin position="338"/>
        <end position="635"/>
    </location>
</feature>
<feature type="region of interest" description="Disordered" evidence="1">
    <location>
        <begin position="85"/>
        <end position="107"/>
    </location>
</feature>
<dbReference type="InterPro" id="IPR006569">
    <property type="entry name" value="CID_dom"/>
</dbReference>
<dbReference type="EMBL" id="SKBQ01000052">
    <property type="protein sequence ID" value="TPX10927.1"/>
    <property type="molecule type" value="Genomic_DNA"/>
</dbReference>
<feature type="compositionally biased region" description="Gly residues" evidence="1">
    <location>
        <begin position="594"/>
        <end position="635"/>
    </location>
</feature>
<dbReference type="AlphaFoldDB" id="A0A507ATX3"/>
<reference evidence="3 4" key="1">
    <citation type="submission" date="2019-06" db="EMBL/GenBank/DDBJ databases">
        <title>Draft genome sequence of the filamentous fungus Phialemoniopsis curvata isolated from diesel fuel.</title>
        <authorList>
            <person name="Varaljay V.A."/>
            <person name="Lyon W.J."/>
            <person name="Crouch A.L."/>
            <person name="Drake C.E."/>
            <person name="Hollomon J.M."/>
            <person name="Nadeau L.J."/>
            <person name="Nunn H.S."/>
            <person name="Stevenson B.S."/>
            <person name="Bojanowski C.L."/>
            <person name="Crookes-Goodson W.J."/>
        </authorList>
    </citation>
    <scope>NUCLEOTIDE SEQUENCE [LARGE SCALE GENOMIC DNA]</scope>
    <source>
        <strain evidence="3 4">D216</strain>
    </source>
</reference>
<comment type="caution">
    <text evidence="3">The sequence shown here is derived from an EMBL/GenBank/DDBJ whole genome shotgun (WGS) entry which is preliminary data.</text>
</comment>
<dbReference type="InterPro" id="IPR008942">
    <property type="entry name" value="ENTH_VHS"/>
</dbReference>
<gene>
    <name evidence="3" type="ORF">E0L32_008133</name>
</gene>
<dbReference type="PRINTS" id="PR01217">
    <property type="entry name" value="PRICHEXTENSN"/>
</dbReference>
<protein>
    <recommendedName>
        <fullName evidence="2">CID domain-containing protein</fullName>
    </recommendedName>
</protein>
<feature type="compositionally biased region" description="Pro residues" evidence="1">
    <location>
        <begin position="453"/>
        <end position="463"/>
    </location>
</feature>
<dbReference type="PANTHER" id="PTHR12323:SF0">
    <property type="entry name" value="CALCIUM HOMEOSTASIS ENDOPLASMIC RETICULUM PROTEIN"/>
    <property type="match status" value="1"/>
</dbReference>
<dbReference type="Proteomes" id="UP000319257">
    <property type="component" value="Unassembled WGS sequence"/>
</dbReference>
<dbReference type="InParanoid" id="A0A507ATX3"/>
<dbReference type="GO" id="GO:0006874">
    <property type="term" value="P:intracellular calcium ion homeostasis"/>
    <property type="evidence" value="ECO:0007669"/>
    <property type="project" value="TreeGrafter"/>
</dbReference>
<dbReference type="Gene3D" id="1.25.40.90">
    <property type="match status" value="1"/>
</dbReference>
<feature type="compositionally biased region" description="Basic residues" evidence="1">
    <location>
        <begin position="410"/>
        <end position="424"/>
    </location>
</feature>
<evidence type="ECO:0000259" key="2">
    <source>
        <dbReference type="PROSITE" id="PS51391"/>
    </source>
</evidence>
<name>A0A507ATX3_9PEZI</name>
<accession>A0A507ATX3</accession>
<dbReference type="GO" id="GO:0048471">
    <property type="term" value="C:perinuclear region of cytoplasm"/>
    <property type="evidence" value="ECO:0007669"/>
    <property type="project" value="TreeGrafter"/>
</dbReference>
<dbReference type="PANTHER" id="PTHR12323">
    <property type="entry name" value="SR-RELATED CTD ASSOCIATED FACTOR 6"/>
    <property type="match status" value="1"/>
</dbReference>
<feature type="compositionally biased region" description="Pro residues" evidence="1">
    <location>
        <begin position="566"/>
        <end position="575"/>
    </location>
</feature>
<dbReference type="STRING" id="1093900.A0A507ATX3"/>
<evidence type="ECO:0000256" key="1">
    <source>
        <dbReference type="SAM" id="MobiDB-lite"/>
    </source>
</evidence>
<organism evidence="3 4">
    <name type="scientific">Thyridium curvatum</name>
    <dbReference type="NCBI Taxonomy" id="1093900"/>
    <lineage>
        <taxon>Eukaryota</taxon>
        <taxon>Fungi</taxon>
        <taxon>Dikarya</taxon>
        <taxon>Ascomycota</taxon>
        <taxon>Pezizomycotina</taxon>
        <taxon>Sordariomycetes</taxon>
        <taxon>Sordariomycetidae</taxon>
        <taxon>Thyridiales</taxon>
        <taxon>Thyridiaceae</taxon>
        <taxon>Thyridium</taxon>
    </lineage>
</organism>
<feature type="domain" description="CID" evidence="2">
    <location>
        <begin position="26"/>
        <end position="193"/>
    </location>
</feature>
<dbReference type="Pfam" id="PF04818">
    <property type="entry name" value="CID"/>
    <property type="match status" value="1"/>
</dbReference>
<proteinExistence type="predicted"/>
<sequence>MASSAQLAIAKASFSAVLLRPDPSPCSRDEIESFHALLGAAINRCSPENVQKCKQWALRYLVQSPARAASLGKYLAALASAAAPEGDAKSNGQTSTGSKPSTTARCPSAKRQRLHVLYILNDLLFHVKTRNHDDTFAKAFEGVLSDLFRSAASFTNSPKHMKKVEDLLSIWQEKAYFPTDLITKLRAVVADAPLAKASDENGANASANAAATNSAARAKNAPFMMPSIHGDPTTPWYDLPAGDWLPAIQPNSTRPIDPAMIRPLQLAAGPAEKTLVEAVKKLLVDVDRIYAKDLRLDADPAVEIDQMGERVEVDEITGDVLDGDTYYGWSRAFCEKMKARRRKGSQQVSDNDDDDDDGRRGRALSSRSRGPSYGSSRSPSAHSRERPAFKRRRLSRSPSRDDDGYTPSRSRSRRRSYSRNRYQRSSRSPPSRSRSRPRGGCRYRRSGSRSPAYSPPPPPPGPPAGEGGYIQPHPGLPPPPPPPPPNSYPSFPPPFPPPPHMAGGGFPPPPPPNFPGQWPPPPPPPPPPNMQMPPGGAGAPGQRQGWMPPGATPAVPWSGGWAAPGQPAPPPPPPSMGGGYPPQHQQQGHRYGGDRGGGGGGGGGGGYGGRGGWNRGGGGRGGGGGSYNRGRGGGW</sequence>
<feature type="compositionally biased region" description="Basic residues" evidence="1">
    <location>
        <begin position="433"/>
        <end position="447"/>
    </location>
</feature>
<keyword evidence="4" id="KW-1185">Reference proteome</keyword>
<feature type="compositionally biased region" description="Polar residues" evidence="1">
    <location>
        <begin position="90"/>
        <end position="105"/>
    </location>
</feature>
<feature type="compositionally biased region" description="Pro residues" evidence="1">
    <location>
        <begin position="474"/>
        <end position="531"/>
    </location>
</feature>
<dbReference type="SMART" id="SM00582">
    <property type="entry name" value="RPR"/>
    <property type="match status" value="1"/>
</dbReference>
<dbReference type="OrthoDB" id="21470at2759"/>
<dbReference type="GeneID" id="41975580"/>
<evidence type="ECO:0000313" key="3">
    <source>
        <dbReference type="EMBL" id="TPX10927.1"/>
    </source>
</evidence>
<dbReference type="PROSITE" id="PS51391">
    <property type="entry name" value="CID"/>
    <property type="match status" value="1"/>
</dbReference>
<dbReference type="RefSeq" id="XP_030992638.1">
    <property type="nucleotide sequence ID" value="XM_031142954.1"/>
</dbReference>
<feature type="compositionally biased region" description="Low complexity" evidence="1">
    <location>
        <begin position="363"/>
        <end position="381"/>
    </location>
</feature>
<evidence type="ECO:0000313" key="4">
    <source>
        <dbReference type="Proteomes" id="UP000319257"/>
    </source>
</evidence>
<feature type="compositionally biased region" description="Low complexity" evidence="1">
    <location>
        <begin position="556"/>
        <end position="565"/>
    </location>
</feature>